<dbReference type="RefSeq" id="WP_406696766.1">
    <property type="nucleotide sequence ID" value="NZ_CP155447.1"/>
</dbReference>
<dbReference type="PANTHER" id="PTHR45947:SF3">
    <property type="entry name" value="SULFOQUINOVOSYL TRANSFERASE SQD2"/>
    <property type="match status" value="1"/>
</dbReference>
<feature type="domain" description="Glycosyltransferase subfamily 4-like N-terminal" evidence="2">
    <location>
        <begin position="21"/>
        <end position="171"/>
    </location>
</feature>
<dbReference type="SUPFAM" id="SSF53756">
    <property type="entry name" value="UDP-Glycosyltransferase/glycogen phosphorylase"/>
    <property type="match status" value="1"/>
</dbReference>
<name>A0AAU7CGF8_9BACT</name>
<organism evidence="3">
    <name type="scientific">Singulisphaera sp. Ch08</name>
    <dbReference type="NCBI Taxonomy" id="3120278"/>
    <lineage>
        <taxon>Bacteria</taxon>
        <taxon>Pseudomonadati</taxon>
        <taxon>Planctomycetota</taxon>
        <taxon>Planctomycetia</taxon>
        <taxon>Isosphaerales</taxon>
        <taxon>Isosphaeraceae</taxon>
        <taxon>Singulisphaera</taxon>
    </lineage>
</organism>
<dbReference type="Pfam" id="PF13439">
    <property type="entry name" value="Glyco_transf_4"/>
    <property type="match status" value="1"/>
</dbReference>
<reference evidence="3" key="1">
    <citation type="submission" date="2024-05" db="EMBL/GenBank/DDBJ databases">
        <title>Planctomycetes of the genus Singulisphaera possess chitinolytic capabilities.</title>
        <authorList>
            <person name="Ivanova A."/>
        </authorList>
    </citation>
    <scope>NUCLEOTIDE SEQUENCE</scope>
    <source>
        <strain evidence="3">Ch08T</strain>
    </source>
</reference>
<dbReference type="EC" id="2.4.-.-" evidence="3"/>
<dbReference type="EMBL" id="CP155447">
    <property type="protein sequence ID" value="XBH04022.1"/>
    <property type="molecule type" value="Genomic_DNA"/>
</dbReference>
<evidence type="ECO:0000259" key="2">
    <source>
        <dbReference type="Pfam" id="PF13439"/>
    </source>
</evidence>
<dbReference type="InterPro" id="IPR001296">
    <property type="entry name" value="Glyco_trans_1"/>
</dbReference>
<feature type="domain" description="Glycosyl transferase family 1" evidence="1">
    <location>
        <begin position="177"/>
        <end position="337"/>
    </location>
</feature>
<evidence type="ECO:0000313" key="3">
    <source>
        <dbReference type="EMBL" id="XBH04022.1"/>
    </source>
</evidence>
<proteinExistence type="predicted"/>
<gene>
    <name evidence="3" type="ORF">V5E97_37840</name>
</gene>
<dbReference type="GO" id="GO:0016757">
    <property type="term" value="F:glycosyltransferase activity"/>
    <property type="evidence" value="ECO:0007669"/>
    <property type="project" value="UniProtKB-KW"/>
</dbReference>
<dbReference type="InterPro" id="IPR050194">
    <property type="entry name" value="Glycosyltransferase_grp1"/>
</dbReference>
<protein>
    <submittedName>
        <fullName evidence="3">Glycosyltransferase family 4 protein</fullName>
        <ecNumber evidence="3">2.4.-.-</ecNumber>
    </submittedName>
</protein>
<sequence>MSVRKIAYLAPLYFDEQCYLGGGERYPLNLAKGVVESSAGKYEVELVSFGPSSFRREIAPGVSLRILTAAGKPAHPLDMVSWELPEALADADLVHIHQAYTRCSELGLLVAKQLRKPICVTDHGGTSSPFVQHLGILDLADQIIAQSDFAASFFQTSTPIEIIKGGVDASRFTPPPSPVKRDRVLFVGRLLPHKGIDQLVAAMPAELPLTVCGRPYDEGFFLKLQEAAVGKQVEFITDADDDRILELYRKAWANILPSVYIDCYGNMHRAPELMGFSILEAMACGTPAISSRVAAMPEFIREGETGFVFDDPDQLAEQLRTLAADPDLVETMGRQARLVVEQEYDYRVAGARLVEVYEPLIARAWEVAA</sequence>
<keyword evidence="3" id="KW-0808">Transferase</keyword>
<dbReference type="Gene3D" id="3.40.50.2000">
    <property type="entry name" value="Glycogen Phosphorylase B"/>
    <property type="match status" value="2"/>
</dbReference>
<dbReference type="InterPro" id="IPR028098">
    <property type="entry name" value="Glyco_trans_4-like_N"/>
</dbReference>
<dbReference type="PANTHER" id="PTHR45947">
    <property type="entry name" value="SULFOQUINOVOSYL TRANSFERASE SQD2"/>
    <property type="match status" value="1"/>
</dbReference>
<accession>A0AAU7CGF8</accession>
<dbReference type="CDD" id="cd03801">
    <property type="entry name" value="GT4_PimA-like"/>
    <property type="match status" value="1"/>
</dbReference>
<dbReference type="AlphaFoldDB" id="A0AAU7CGF8"/>
<evidence type="ECO:0000259" key="1">
    <source>
        <dbReference type="Pfam" id="PF00534"/>
    </source>
</evidence>
<keyword evidence="3" id="KW-0328">Glycosyltransferase</keyword>
<dbReference type="Pfam" id="PF00534">
    <property type="entry name" value="Glycos_transf_1"/>
    <property type="match status" value="1"/>
</dbReference>